<organism evidence="1 2">
    <name type="scientific">Gluconobacter potus</name>
    <dbReference type="NCBI Taxonomy" id="2724927"/>
    <lineage>
        <taxon>Bacteria</taxon>
        <taxon>Pseudomonadati</taxon>
        <taxon>Pseudomonadota</taxon>
        <taxon>Alphaproteobacteria</taxon>
        <taxon>Acetobacterales</taxon>
        <taxon>Acetobacteraceae</taxon>
        <taxon>Gluconobacter</taxon>
    </lineage>
</organism>
<dbReference type="SUPFAM" id="SSF56235">
    <property type="entry name" value="N-terminal nucleophile aminohydrolases (Ntn hydrolases)"/>
    <property type="match status" value="1"/>
</dbReference>
<name>A0A149QPL2_9PROT</name>
<proteinExistence type="predicted"/>
<evidence type="ECO:0000313" key="2">
    <source>
        <dbReference type="Proteomes" id="UP000075573"/>
    </source>
</evidence>
<dbReference type="AlphaFoldDB" id="A0A149QPL2"/>
<dbReference type="Proteomes" id="UP000075573">
    <property type="component" value="Unassembled WGS sequence"/>
</dbReference>
<accession>A0A149QPL2</accession>
<sequence length="152" mass="15585">MTIIAWKDGVMAADTMTSTPYGIRTGFGRKIVCGTNPEKGTFVLGFSGEVARLDSVVRWAAGVVGSDLPPSGYTALVAYSVGTLLLAEDGNAGHIDPNQPRAAGAGAELAYGALHTGASAVDAVAMCIERCIYCGGSVEFATLDSNEVKTHG</sequence>
<dbReference type="RefSeq" id="WP_062497862.1">
    <property type="nucleotide sequence ID" value="NZ_LHZB01000121.1"/>
</dbReference>
<evidence type="ECO:0000313" key="1">
    <source>
        <dbReference type="EMBL" id="KXU99238.1"/>
    </source>
</evidence>
<comment type="caution">
    <text evidence="1">The sequence shown here is derived from an EMBL/GenBank/DDBJ whole genome shotgun (WGS) entry which is preliminary data.</text>
</comment>
<protein>
    <recommendedName>
        <fullName evidence="3">Proteasome subunit beta</fullName>
    </recommendedName>
</protein>
<dbReference type="PATRIC" id="fig|442.7.peg.47"/>
<evidence type="ECO:0008006" key="3">
    <source>
        <dbReference type="Google" id="ProtNLM"/>
    </source>
</evidence>
<reference evidence="1 2" key="1">
    <citation type="submission" date="2015-06" db="EMBL/GenBank/DDBJ databases">
        <title>Improved classification and identification of acetic acid bacteria using matrix-assisted laser desorption/ionization time-of-flight mass spectrometry; Gluconobacter nephelii and Gluconobacter uchimurae are later heterotypic synonyms of Gluconobacter japonicus and Gluconobacter oxydans, respectively.</title>
        <authorList>
            <person name="Li L."/>
            <person name="Cleenwerck I."/>
            <person name="De Vuyst L."/>
            <person name="Vandamme P."/>
        </authorList>
    </citation>
    <scope>NUCLEOTIDE SEQUENCE [LARGE SCALE GENOMIC DNA]</scope>
    <source>
        <strain evidence="1 2">LMG 1764</strain>
    </source>
</reference>
<dbReference type="InterPro" id="IPR029055">
    <property type="entry name" value="Ntn_hydrolases_N"/>
</dbReference>
<gene>
    <name evidence="1" type="ORF">AD929_15695</name>
</gene>
<dbReference type="EMBL" id="LHZB01000121">
    <property type="protein sequence ID" value="KXU99238.1"/>
    <property type="molecule type" value="Genomic_DNA"/>
</dbReference>